<proteinExistence type="predicted"/>
<gene>
    <name evidence="2" type="ORF">SAMN04487977_10219</name>
</gene>
<feature type="chain" id="PRO_5010194654" description="Lipoprotein" evidence="1">
    <location>
        <begin position="25"/>
        <end position="160"/>
    </location>
</feature>
<reference evidence="2 3" key="1">
    <citation type="submission" date="2016-10" db="EMBL/GenBank/DDBJ databases">
        <authorList>
            <person name="de Groot N.N."/>
        </authorList>
    </citation>
    <scope>NUCLEOTIDE SEQUENCE [LARGE SCALE GENOMIC DNA]</scope>
    <source>
        <strain evidence="2 3">B25</strain>
    </source>
</reference>
<evidence type="ECO:0000313" key="2">
    <source>
        <dbReference type="EMBL" id="SEP95214.1"/>
    </source>
</evidence>
<dbReference type="AlphaFoldDB" id="A0A1H9C277"/>
<evidence type="ECO:0000313" key="3">
    <source>
        <dbReference type="Proteomes" id="UP000182360"/>
    </source>
</evidence>
<protein>
    <recommendedName>
        <fullName evidence="4">Lipoprotein</fullName>
    </recommendedName>
</protein>
<accession>A0A1H9C277</accession>
<name>A0A1H9C277_9SPIR</name>
<sequence>MEEMKIRFCLILPLLFIICLSSCASTPAVEGGKSTVAQDVHKEKKQNSKKLLFEDWKYKGFGQPLPVWFEAAYKGDVEEVQKKISIPENHKVEIVTAQGINSDQANKSLLQKLVVKSELFELYDSSWGLLSEKEATDSNSYPYFAAAVLLIDNNLGNKEE</sequence>
<dbReference type="EMBL" id="FOFU01000002">
    <property type="protein sequence ID" value="SEP95214.1"/>
    <property type="molecule type" value="Genomic_DNA"/>
</dbReference>
<keyword evidence="1" id="KW-0732">Signal</keyword>
<evidence type="ECO:0000256" key="1">
    <source>
        <dbReference type="SAM" id="SignalP"/>
    </source>
</evidence>
<keyword evidence="3" id="KW-1185">Reference proteome</keyword>
<organism evidence="2 3">
    <name type="scientific">Treponema bryantii</name>
    <dbReference type="NCBI Taxonomy" id="163"/>
    <lineage>
        <taxon>Bacteria</taxon>
        <taxon>Pseudomonadati</taxon>
        <taxon>Spirochaetota</taxon>
        <taxon>Spirochaetia</taxon>
        <taxon>Spirochaetales</taxon>
        <taxon>Treponemataceae</taxon>
        <taxon>Treponema</taxon>
    </lineage>
</organism>
<feature type="signal peptide" evidence="1">
    <location>
        <begin position="1"/>
        <end position="24"/>
    </location>
</feature>
<evidence type="ECO:0008006" key="4">
    <source>
        <dbReference type="Google" id="ProtNLM"/>
    </source>
</evidence>
<dbReference type="Proteomes" id="UP000182360">
    <property type="component" value="Unassembled WGS sequence"/>
</dbReference>